<comment type="caution">
    <text evidence="6">The sequence shown here is derived from an EMBL/GenBank/DDBJ whole genome shotgun (WGS) entry which is preliminary data.</text>
</comment>
<evidence type="ECO:0000256" key="4">
    <source>
        <dbReference type="SAM" id="MobiDB-lite"/>
    </source>
</evidence>
<gene>
    <name evidence="6" type="ORF">F4560_000826</name>
</gene>
<dbReference type="SMART" id="SM00354">
    <property type="entry name" value="HTH_LACI"/>
    <property type="match status" value="1"/>
</dbReference>
<reference evidence="6 7" key="1">
    <citation type="submission" date="2020-08" db="EMBL/GenBank/DDBJ databases">
        <title>Sequencing the genomes of 1000 actinobacteria strains.</title>
        <authorList>
            <person name="Klenk H.-P."/>
        </authorList>
    </citation>
    <scope>NUCLEOTIDE SEQUENCE [LARGE SCALE GENOMIC DNA]</scope>
    <source>
        <strain evidence="6 7">DSM 45486</strain>
    </source>
</reference>
<dbReference type="PROSITE" id="PS50932">
    <property type="entry name" value="HTH_LACI_2"/>
    <property type="match status" value="1"/>
</dbReference>
<dbReference type="InterPro" id="IPR000843">
    <property type="entry name" value="HTH_LacI"/>
</dbReference>
<dbReference type="RefSeq" id="WP_184916400.1">
    <property type="nucleotide sequence ID" value="NZ_JACHMO010000001.1"/>
</dbReference>
<feature type="compositionally biased region" description="Pro residues" evidence="4">
    <location>
        <begin position="186"/>
        <end position="195"/>
    </location>
</feature>
<evidence type="ECO:0000313" key="7">
    <source>
        <dbReference type="Proteomes" id="UP000552097"/>
    </source>
</evidence>
<feature type="region of interest" description="Disordered" evidence="4">
    <location>
        <begin position="177"/>
        <end position="203"/>
    </location>
</feature>
<organism evidence="6 7">
    <name type="scientific">Saccharothrix ecbatanensis</name>
    <dbReference type="NCBI Taxonomy" id="1105145"/>
    <lineage>
        <taxon>Bacteria</taxon>
        <taxon>Bacillati</taxon>
        <taxon>Actinomycetota</taxon>
        <taxon>Actinomycetes</taxon>
        <taxon>Pseudonocardiales</taxon>
        <taxon>Pseudonocardiaceae</taxon>
        <taxon>Saccharothrix</taxon>
    </lineage>
</organism>
<keyword evidence="1" id="KW-0805">Transcription regulation</keyword>
<dbReference type="Gene3D" id="1.10.260.40">
    <property type="entry name" value="lambda repressor-like DNA-binding domains"/>
    <property type="match status" value="1"/>
</dbReference>
<name>A0A7W9LYV3_9PSEU</name>
<feature type="domain" description="HTH lacI-type" evidence="5">
    <location>
        <begin position="13"/>
        <end position="68"/>
    </location>
</feature>
<dbReference type="InterPro" id="IPR010982">
    <property type="entry name" value="Lambda_DNA-bd_dom_sf"/>
</dbReference>
<dbReference type="GO" id="GO:0000976">
    <property type="term" value="F:transcription cis-regulatory region binding"/>
    <property type="evidence" value="ECO:0007669"/>
    <property type="project" value="TreeGrafter"/>
</dbReference>
<dbReference type="PANTHER" id="PTHR30146:SF109">
    <property type="entry name" value="HTH-TYPE TRANSCRIPTIONAL REGULATOR GALS"/>
    <property type="match status" value="1"/>
</dbReference>
<keyword evidence="2 6" id="KW-0238">DNA-binding</keyword>
<proteinExistence type="predicted"/>
<dbReference type="EMBL" id="JACHMO010000001">
    <property type="protein sequence ID" value="MBB5801058.1"/>
    <property type="molecule type" value="Genomic_DNA"/>
</dbReference>
<evidence type="ECO:0000256" key="2">
    <source>
        <dbReference type="ARBA" id="ARBA00023125"/>
    </source>
</evidence>
<dbReference type="Proteomes" id="UP000552097">
    <property type="component" value="Unassembled WGS sequence"/>
</dbReference>
<evidence type="ECO:0000259" key="5">
    <source>
        <dbReference type="PROSITE" id="PS50932"/>
    </source>
</evidence>
<dbReference type="PANTHER" id="PTHR30146">
    <property type="entry name" value="LACI-RELATED TRANSCRIPTIONAL REPRESSOR"/>
    <property type="match status" value="1"/>
</dbReference>
<evidence type="ECO:0000313" key="6">
    <source>
        <dbReference type="EMBL" id="MBB5801058.1"/>
    </source>
</evidence>
<evidence type="ECO:0000256" key="3">
    <source>
        <dbReference type="ARBA" id="ARBA00023163"/>
    </source>
</evidence>
<dbReference type="Pfam" id="PF00356">
    <property type="entry name" value="LacI"/>
    <property type="match status" value="1"/>
</dbReference>
<dbReference type="PROSITE" id="PS00356">
    <property type="entry name" value="HTH_LACI_1"/>
    <property type="match status" value="1"/>
</dbReference>
<dbReference type="AlphaFoldDB" id="A0A7W9LYV3"/>
<dbReference type="Gene3D" id="3.40.50.2300">
    <property type="match status" value="1"/>
</dbReference>
<keyword evidence="7" id="KW-1185">Reference proteome</keyword>
<dbReference type="CDD" id="cd01392">
    <property type="entry name" value="HTH_LacI"/>
    <property type="match status" value="1"/>
</dbReference>
<sequence length="203" mass="21987">MPGNRTEQGRRRVGIVDVAAAAGVSRQTVSNVLNGRDEYYSAATYEKVTSAMHELGYQPNRAAQTLRSRRSMQIGYHIFGEQLDRAQGFTLHFLLALVKAGADVDHQVLVFTHHHEDPLGVFKELAARHAVDAVVLSESGVEDERARFLADSNIPFASFGRLAPDLPQHWVDVDNAATAAPSAWSPNPPSPPPASPSNASPAN</sequence>
<keyword evidence="3" id="KW-0804">Transcription</keyword>
<accession>A0A7W9LYV3</accession>
<evidence type="ECO:0000256" key="1">
    <source>
        <dbReference type="ARBA" id="ARBA00023015"/>
    </source>
</evidence>
<dbReference type="SUPFAM" id="SSF47413">
    <property type="entry name" value="lambda repressor-like DNA-binding domains"/>
    <property type="match status" value="1"/>
</dbReference>
<dbReference type="SUPFAM" id="SSF53822">
    <property type="entry name" value="Periplasmic binding protein-like I"/>
    <property type="match status" value="1"/>
</dbReference>
<dbReference type="InterPro" id="IPR028082">
    <property type="entry name" value="Peripla_BP_I"/>
</dbReference>
<protein>
    <submittedName>
        <fullName evidence="6">DNA-binding LacI/PurR family transcriptional regulator</fullName>
    </submittedName>
</protein>
<dbReference type="GO" id="GO:0003700">
    <property type="term" value="F:DNA-binding transcription factor activity"/>
    <property type="evidence" value="ECO:0007669"/>
    <property type="project" value="TreeGrafter"/>
</dbReference>